<dbReference type="EMBL" id="SJPY01000001">
    <property type="protein sequence ID" value="TWU45586.1"/>
    <property type="molecule type" value="Genomic_DNA"/>
</dbReference>
<name>A0A5C6EDE7_9BACT</name>
<keyword evidence="3" id="KW-1185">Reference proteome</keyword>
<dbReference type="AlphaFoldDB" id="A0A5C6EDE7"/>
<evidence type="ECO:0000259" key="1">
    <source>
        <dbReference type="Pfam" id="PF01882"/>
    </source>
</evidence>
<dbReference type="InterPro" id="IPR002881">
    <property type="entry name" value="DUF58"/>
</dbReference>
<accession>A0A5C6EDE7</accession>
<proteinExistence type="predicted"/>
<comment type="caution">
    <text evidence="2">The sequence shown here is derived from an EMBL/GenBank/DDBJ whole genome shotgun (WGS) entry which is preliminary data.</text>
</comment>
<dbReference type="Gene3D" id="3.40.50.410">
    <property type="entry name" value="von Willebrand factor, type A domain"/>
    <property type="match status" value="1"/>
</dbReference>
<evidence type="ECO:0000313" key="2">
    <source>
        <dbReference type="EMBL" id="TWU45586.1"/>
    </source>
</evidence>
<sequence>MTRILDLVSPQQLARVASLQILARQTVEGYFSGRHRSPQKGVSVEFKEHRPYVRGDELKDVDWKAFAKSDRLSIRQHEQETNLRCTLLVDRSGSMMYGGSRSTQGNKDRYVQGLAASLAYLMLSQQDSVGVITFDHIVRANIPPRNRPSHLQAVLNALCRPIDGSETDLGAAISSIVPNLKRRGLVVLVSDAMGDLKKLGRVLAQIRAQQHEIVFFHILDPDEVDFPFHGHVQFQDLERQTDDIKLDPDLIRRGYLKRFDDHASELRELCTRNRIDLVTIQTDEPLDHALHHYVSNRRIG</sequence>
<organism evidence="2 3">
    <name type="scientific">Novipirellula aureliae</name>
    <dbReference type="NCBI Taxonomy" id="2527966"/>
    <lineage>
        <taxon>Bacteria</taxon>
        <taxon>Pseudomonadati</taxon>
        <taxon>Planctomycetota</taxon>
        <taxon>Planctomycetia</taxon>
        <taxon>Pirellulales</taxon>
        <taxon>Pirellulaceae</taxon>
        <taxon>Novipirellula</taxon>
    </lineage>
</organism>
<dbReference type="SUPFAM" id="SSF53300">
    <property type="entry name" value="vWA-like"/>
    <property type="match status" value="1"/>
</dbReference>
<dbReference type="OrthoDB" id="9780819at2"/>
<feature type="domain" description="DUF58" evidence="1">
    <location>
        <begin position="48"/>
        <end position="262"/>
    </location>
</feature>
<protein>
    <recommendedName>
        <fullName evidence="1">DUF58 domain-containing protein</fullName>
    </recommendedName>
</protein>
<dbReference type="PANTHER" id="PTHR33608">
    <property type="entry name" value="BLL2464 PROTEIN"/>
    <property type="match status" value="1"/>
</dbReference>
<evidence type="ECO:0000313" key="3">
    <source>
        <dbReference type="Proteomes" id="UP000315471"/>
    </source>
</evidence>
<reference evidence="2 3" key="1">
    <citation type="submission" date="2019-02" db="EMBL/GenBank/DDBJ databases">
        <title>Deep-cultivation of Planctomycetes and their phenomic and genomic characterization uncovers novel biology.</title>
        <authorList>
            <person name="Wiegand S."/>
            <person name="Jogler M."/>
            <person name="Boedeker C."/>
            <person name="Pinto D."/>
            <person name="Vollmers J."/>
            <person name="Rivas-Marin E."/>
            <person name="Kohn T."/>
            <person name="Peeters S.H."/>
            <person name="Heuer A."/>
            <person name="Rast P."/>
            <person name="Oberbeckmann S."/>
            <person name="Bunk B."/>
            <person name="Jeske O."/>
            <person name="Meyerdierks A."/>
            <person name="Storesund J.E."/>
            <person name="Kallscheuer N."/>
            <person name="Luecker S."/>
            <person name="Lage O.M."/>
            <person name="Pohl T."/>
            <person name="Merkel B.J."/>
            <person name="Hornburger P."/>
            <person name="Mueller R.-W."/>
            <person name="Bruemmer F."/>
            <person name="Labrenz M."/>
            <person name="Spormann A.M."/>
            <person name="Op Den Camp H."/>
            <person name="Overmann J."/>
            <person name="Amann R."/>
            <person name="Jetten M.S.M."/>
            <person name="Mascher T."/>
            <person name="Medema M.H."/>
            <person name="Devos D.P."/>
            <person name="Kaster A.-K."/>
            <person name="Ovreas L."/>
            <person name="Rohde M."/>
            <person name="Galperin M.Y."/>
            <person name="Jogler C."/>
        </authorList>
    </citation>
    <scope>NUCLEOTIDE SEQUENCE [LARGE SCALE GENOMIC DNA]</scope>
    <source>
        <strain evidence="2 3">Q31b</strain>
    </source>
</reference>
<dbReference type="PANTHER" id="PTHR33608:SF7">
    <property type="entry name" value="DUF58 DOMAIN-CONTAINING PROTEIN"/>
    <property type="match status" value="1"/>
</dbReference>
<dbReference type="RefSeq" id="WP_146598257.1">
    <property type="nucleotide sequence ID" value="NZ_SJPY01000001.1"/>
</dbReference>
<dbReference type="CDD" id="cd00198">
    <property type="entry name" value="vWFA"/>
    <property type="match status" value="1"/>
</dbReference>
<dbReference type="Pfam" id="PF01882">
    <property type="entry name" value="DUF58"/>
    <property type="match status" value="1"/>
</dbReference>
<gene>
    <name evidence="2" type="ORF">Q31b_07610</name>
</gene>
<dbReference type="InterPro" id="IPR036465">
    <property type="entry name" value="vWFA_dom_sf"/>
</dbReference>
<dbReference type="Proteomes" id="UP000315471">
    <property type="component" value="Unassembled WGS sequence"/>
</dbReference>